<reference evidence="3 4" key="1">
    <citation type="submission" date="2015-09" db="EMBL/GenBank/DDBJ databases">
        <title>Host preference determinants of Valsa canker pathogens revealed by comparative genomics.</title>
        <authorList>
            <person name="Yin Z."/>
            <person name="Huang L."/>
        </authorList>
    </citation>
    <scope>NUCLEOTIDE SEQUENCE [LARGE SCALE GENOMIC DNA]</scope>
    <source>
        <strain evidence="3 4">SXYLt</strain>
    </source>
</reference>
<dbReference type="InterPro" id="IPR023213">
    <property type="entry name" value="CAT-like_dom_sf"/>
</dbReference>
<dbReference type="EMBL" id="LKEB01000093">
    <property type="protein sequence ID" value="ROV91091.1"/>
    <property type="molecule type" value="Genomic_DNA"/>
</dbReference>
<organism evidence="3 4">
    <name type="scientific">Cytospora leucostoma</name>
    <dbReference type="NCBI Taxonomy" id="1230097"/>
    <lineage>
        <taxon>Eukaryota</taxon>
        <taxon>Fungi</taxon>
        <taxon>Dikarya</taxon>
        <taxon>Ascomycota</taxon>
        <taxon>Pezizomycotina</taxon>
        <taxon>Sordariomycetes</taxon>
        <taxon>Sordariomycetidae</taxon>
        <taxon>Diaporthales</taxon>
        <taxon>Cytosporaceae</taxon>
        <taxon>Cytospora</taxon>
    </lineage>
</organism>
<dbReference type="InterPro" id="IPR051283">
    <property type="entry name" value="Sec_Metabolite_Acyltrans"/>
</dbReference>
<dbReference type="Proteomes" id="UP000285146">
    <property type="component" value="Unassembled WGS sequence"/>
</dbReference>
<dbReference type="Pfam" id="PF22664">
    <property type="entry name" value="TRI-like_N"/>
    <property type="match status" value="1"/>
</dbReference>
<comment type="caution">
    <text evidence="3">The sequence shown here is derived from an EMBL/GenBank/DDBJ whole genome shotgun (WGS) entry which is preliminary data.</text>
</comment>
<keyword evidence="4" id="KW-1185">Reference proteome</keyword>
<evidence type="ECO:0000259" key="2">
    <source>
        <dbReference type="Pfam" id="PF22664"/>
    </source>
</evidence>
<dbReference type="PANTHER" id="PTHR31896:SF64">
    <property type="entry name" value="TRICHOTHECENE 3-O-ACETYLTRANSFERASE"/>
    <property type="match status" value="1"/>
</dbReference>
<dbReference type="OrthoDB" id="1862401at2759"/>
<name>A0A423VJD6_9PEZI</name>
<accession>A0A423VJD6</accession>
<proteinExistence type="predicted"/>
<dbReference type="GO" id="GO:0016740">
    <property type="term" value="F:transferase activity"/>
    <property type="evidence" value="ECO:0007669"/>
    <property type="project" value="UniProtKB-KW"/>
</dbReference>
<gene>
    <name evidence="3" type="ORF">VPNG_09937</name>
</gene>
<feature type="domain" description="Trichothecene 3-O-acetyltransferase-like N-terminal" evidence="2">
    <location>
        <begin position="19"/>
        <end position="154"/>
    </location>
</feature>
<dbReference type="STRING" id="1230097.A0A423VJD6"/>
<evidence type="ECO:0000256" key="1">
    <source>
        <dbReference type="ARBA" id="ARBA00022679"/>
    </source>
</evidence>
<sequence length="461" mass="51255">MDGPTHLERIGPKGWLRYVFPFQLAEDYDIDEVSRIFKVGFDAAKQRLPAMGSESVPAPEYKQPGVHKLQKIPEGEVEQIMVKDLRADPTFPLTFAELKAKNFPVSAFEAAKICPRSVWPGPGDRLVMSLVQLNFIKGGVIMGWNLFHQFGDSMTYYTWSQVWAEECRRAQGEKIENPIELPEKIFTDREQIRKASGRNAGRVEDHPEYLVLPFTPTGAPPKILSNTHRGQVFHFTPEALAALKAEASPRNASNPSPTDPKYISTNDALSALLWRTVMAVQNPIESLGDADPVSAFAIAIDGRMRTSPPVHPQTQGCFLEYVGVELPIRGILTGRLADIAIEIRKSVARADKEWTDDVVALVDTLEDVNRITAKAFTDVPGYHCVQTSWVEFRIYDVNWGKALGNKVQAVRSPEVGVINGCQVTFPAPEQGGLEVLIGVEEKSLDKLLHEPLWNKYASIIG</sequence>
<evidence type="ECO:0000313" key="4">
    <source>
        <dbReference type="Proteomes" id="UP000285146"/>
    </source>
</evidence>
<keyword evidence="1" id="KW-0808">Transferase</keyword>
<dbReference type="AlphaFoldDB" id="A0A423VJD6"/>
<dbReference type="PANTHER" id="PTHR31896">
    <property type="entry name" value="FAMILY REGULATORY PROTEIN, PUTATIVE (AFU_ORTHOLOGUE AFUA_3G14730)-RELATED"/>
    <property type="match status" value="1"/>
</dbReference>
<dbReference type="Gene3D" id="3.30.559.10">
    <property type="entry name" value="Chloramphenicol acetyltransferase-like domain"/>
    <property type="match status" value="2"/>
</dbReference>
<protein>
    <recommendedName>
        <fullName evidence="2">Trichothecene 3-O-acetyltransferase-like N-terminal domain-containing protein</fullName>
    </recommendedName>
</protein>
<dbReference type="InParanoid" id="A0A423VJD6"/>
<evidence type="ECO:0000313" key="3">
    <source>
        <dbReference type="EMBL" id="ROV91091.1"/>
    </source>
</evidence>
<dbReference type="InterPro" id="IPR054710">
    <property type="entry name" value="Tri101-like_N"/>
</dbReference>